<keyword evidence="5" id="KW-0614">Plasmid</keyword>
<reference evidence="5" key="1">
    <citation type="submission" date="2021-06" db="EMBL/GenBank/DDBJ databases">
        <authorList>
            <person name="Lee C.-S."/>
            <person name="Jin L."/>
        </authorList>
    </citation>
    <scope>NUCLEOTIDE SEQUENCE</scope>
    <source>
        <strain evidence="5">Con5</strain>
        <plasmid evidence="5">p2</plasmid>
    </source>
</reference>
<dbReference type="RefSeq" id="WP_215505491.1">
    <property type="nucleotide sequence ID" value="NZ_CP076363.1"/>
</dbReference>
<dbReference type="GO" id="GO:0055085">
    <property type="term" value="P:transmembrane transport"/>
    <property type="evidence" value="ECO:0007669"/>
    <property type="project" value="InterPro"/>
</dbReference>
<dbReference type="Proteomes" id="UP000679352">
    <property type="component" value="Plasmid p2"/>
</dbReference>
<evidence type="ECO:0000256" key="2">
    <source>
        <dbReference type="ARBA" id="ARBA00022729"/>
    </source>
</evidence>
<feature type="signal peptide" evidence="4">
    <location>
        <begin position="1"/>
        <end position="32"/>
    </location>
</feature>
<dbReference type="InterPro" id="IPR038404">
    <property type="entry name" value="TRAP_DctP_sf"/>
</dbReference>
<gene>
    <name evidence="5" type="primary">dctP</name>
    <name evidence="5" type="ORF">KM031_19165</name>
</gene>
<keyword evidence="2 4" id="KW-0732">Signal</keyword>
<organism evidence="5 6">
    <name type="scientific">Gemmobacter fulvus</name>
    <dbReference type="NCBI Taxonomy" id="2840474"/>
    <lineage>
        <taxon>Bacteria</taxon>
        <taxon>Pseudomonadati</taxon>
        <taxon>Pseudomonadota</taxon>
        <taxon>Alphaproteobacteria</taxon>
        <taxon>Rhodobacterales</taxon>
        <taxon>Paracoccaceae</taxon>
        <taxon>Gemmobacter</taxon>
    </lineage>
</organism>
<dbReference type="EMBL" id="CP076363">
    <property type="protein sequence ID" value="QWK92764.1"/>
    <property type="molecule type" value="Genomic_DNA"/>
</dbReference>
<dbReference type="PANTHER" id="PTHR33376">
    <property type="match status" value="1"/>
</dbReference>
<protein>
    <submittedName>
        <fullName evidence="5">TRAP transporter substrate-binding protein DctP</fullName>
    </submittedName>
</protein>
<evidence type="ECO:0000256" key="4">
    <source>
        <dbReference type="SAM" id="SignalP"/>
    </source>
</evidence>
<keyword evidence="6" id="KW-1185">Reference proteome</keyword>
<geneLocation type="plasmid" evidence="5 6">
    <name>p2</name>
</geneLocation>
<accession>A0A975S325</accession>
<dbReference type="NCBIfam" id="NF037995">
    <property type="entry name" value="TRAP_S1"/>
    <property type="match status" value="1"/>
</dbReference>
<dbReference type="GO" id="GO:0042597">
    <property type="term" value="C:periplasmic space"/>
    <property type="evidence" value="ECO:0007669"/>
    <property type="project" value="UniProtKB-SubCell"/>
</dbReference>
<comment type="subcellular location">
    <subcellularLocation>
        <location evidence="1">Periplasm</location>
    </subcellularLocation>
</comment>
<sequence length="336" mass="36295">MTAFPPTHRLRHAALALAAVAVGALSGTAALAEDVLRSLTAFPSSDNTTQFYSRFAEAVNERGKGIVRIDVVGGPEIVPGMQQIEAVGRGVIDMTFGPISYALGSMPEADAWVGSDLEPTVSRANGGFALMQKAAAEKLNIHVLARFAPAAPLHIYLLEEPARTADGQLDLTGKRLRASPLYNAFYESLGAVPVSIPVPDVYTGLERGTFDGLGYPPSAIEGWNWDRFLKYRVDPGFLQSDLGIYIAPAKWSALSEDARRILSEVAIEFEASGYTEWQKLTADVNARFEANGMKVARIEGEAGKAYVDAAHDAVWNRLKASGSPYADELRALYFSR</sequence>
<evidence type="ECO:0000313" key="5">
    <source>
        <dbReference type="EMBL" id="QWK92764.1"/>
    </source>
</evidence>
<dbReference type="InterPro" id="IPR018389">
    <property type="entry name" value="DctP_fam"/>
</dbReference>
<dbReference type="AlphaFoldDB" id="A0A975S325"/>
<evidence type="ECO:0000256" key="3">
    <source>
        <dbReference type="ARBA" id="ARBA00022764"/>
    </source>
</evidence>
<dbReference type="KEGG" id="gfu:KM031_19165"/>
<proteinExistence type="predicted"/>
<feature type="chain" id="PRO_5036687996" evidence="4">
    <location>
        <begin position="33"/>
        <end position="336"/>
    </location>
</feature>
<dbReference type="Pfam" id="PF03480">
    <property type="entry name" value="DctP"/>
    <property type="match status" value="1"/>
</dbReference>
<evidence type="ECO:0000313" key="6">
    <source>
        <dbReference type="Proteomes" id="UP000679352"/>
    </source>
</evidence>
<name>A0A975S325_9RHOB</name>
<evidence type="ECO:0000256" key="1">
    <source>
        <dbReference type="ARBA" id="ARBA00004418"/>
    </source>
</evidence>
<keyword evidence="3" id="KW-0574">Periplasm</keyword>
<dbReference type="Gene3D" id="3.40.190.170">
    <property type="entry name" value="Bacterial extracellular solute-binding protein, family 7"/>
    <property type="match status" value="1"/>
</dbReference>
<dbReference type="PANTHER" id="PTHR33376:SF5">
    <property type="entry name" value="EXTRACYTOPLASMIC SOLUTE RECEPTOR PROTEIN"/>
    <property type="match status" value="1"/>
</dbReference>